<comment type="similarity">
    <text evidence="2">Belongs to the 5'-nucleotidase family.</text>
</comment>
<dbReference type="eggNOG" id="COG0737">
    <property type="taxonomic scope" value="Bacteria"/>
</dbReference>
<dbReference type="EMBL" id="FM864216">
    <property type="protein sequence ID" value="CAT05286.1"/>
    <property type="molecule type" value="Genomic_DNA"/>
</dbReference>
<dbReference type="InterPro" id="IPR036907">
    <property type="entry name" value="5'-Nucleotdase_C_sf"/>
</dbReference>
<keyword evidence="2" id="KW-0547">Nucleotide-binding</keyword>
<accession>C5J723</accession>
<dbReference type="Gene3D" id="3.60.21.10">
    <property type="match status" value="1"/>
</dbReference>
<feature type="coiled-coil region" evidence="3">
    <location>
        <begin position="34"/>
        <end position="75"/>
    </location>
</feature>
<dbReference type="Pfam" id="PF00149">
    <property type="entry name" value="Metallophos"/>
    <property type="match status" value="1"/>
</dbReference>
<dbReference type="SUPFAM" id="SSF55816">
    <property type="entry name" value="5'-nucleotidase (syn. UDP-sugar hydrolase), C-terminal domain"/>
    <property type="match status" value="1"/>
</dbReference>
<name>C5J723_MESCH</name>
<evidence type="ECO:0000259" key="4">
    <source>
        <dbReference type="Pfam" id="PF00149"/>
    </source>
</evidence>
<evidence type="ECO:0000256" key="2">
    <source>
        <dbReference type="RuleBase" id="RU362119"/>
    </source>
</evidence>
<dbReference type="InterPro" id="IPR006146">
    <property type="entry name" value="5'-Nucleotdase_CS"/>
</dbReference>
<gene>
    <name evidence="6" type="ordered locus">MCJ_005890</name>
</gene>
<dbReference type="Pfam" id="PF02872">
    <property type="entry name" value="5_nucleotid_C"/>
    <property type="match status" value="1"/>
</dbReference>
<dbReference type="KEGG" id="mco:MCJ_005890"/>
<keyword evidence="2" id="KW-0378">Hydrolase</keyword>
<organism evidence="6 7">
    <name type="scientific">Mesomycoplasma conjunctivae (strain ATCC 25834 / NCTC 10147 / HRC/581)</name>
    <name type="common">Mycoplasma conjunctivae</name>
    <dbReference type="NCBI Taxonomy" id="572263"/>
    <lineage>
        <taxon>Bacteria</taxon>
        <taxon>Bacillati</taxon>
        <taxon>Mycoplasmatota</taxon>
        <taxon>Mycoplasmoidales</taxon>
        <taxon>Metamycoplasmataceae</taxon>
        <taxon>Mesomycoplasma</taxon>
    </lineage>
</organism>
<dbReference type="Gene3D" id="3.90.780.10">
    <property type="entry name" value="5'-Nucleotidase, C-terminal domain"/>
    <property type="match status" value="1"/>
</dbReference>
<proteinExistence type="inferred from homology"/>
<evidence type="ECO:0000313" key="6">
    <source>
        <dbReference type="EMBL" id="CAT05286.1"/>
    </source>
</evidence>
<dbReference type="Proteomes" id="UP000001491">
    <property type="component" value="Chromosome"/>
</dbReference>
<evidence type="ECO:0000259" key="5">
    <source>
        <dbReference type="Pfam" id="PF02872"/>
    </source>
</evidence>
<dbReference type="InterPro" id="IPR006179">
    <property type="entry name" value="5_nucleotidase/apyrase"/>
</dbReference>
<dbReference type="GO" id="GO:0009166">
    <property type="term" value="P:nucleotide catabolic process"/>
    <property type="evidence" value="ECO:0007669"/>
    <property type="project" value="InterPro"/>
</dbReference>
<evidence type="ECO:0000313" key="7">
    <source>
        <dbReference type="Proteomes" id="UP000001491"/>
    </source>
</evidence>
<dbReference type="HOGENOM" id="CLU_394230_0_0_14"/>
<feature type="chain" id="PRO_5002953490" evidence="2">
    <location>
        <begin position="22"/>
        <end position="699"/>
    </location>
</feature>
<dbReference type="CDD" id="cd00845">
    <property type="entry name" value="MPP_UshA_N_like"/>
    <property type="match status" value="1"/>
</dbReference>
<feature type="signal peptide" evidence="2">
    <location>
        <begin position="1"/>
        <end position="21"/>
    </location>
</feature>
<dbReference type="InterPro" id="IPR029052">
    <property type="entry name" value="Metallo-depent_PP-like"/>
</dbReference>
<feature type="domain" description="Calcineurin-like phosphoesterase" evidence="4">
    <location>
        <begin position="118"/>
        <end position="353"/>
    </location>
</feature>
<sequence length="699" mass="78778">MKLKKLIVGSPIVLLPSAIIASCTPNQFSSVELRKQYHQNNAEYNNKIKEFGNKLNQLKTNYQKAKTDDEKTKIENSIFDLYFQSHQILKPLVQRYNYLFKLLRDAEKRENSTLKTIKIFHSNDEHGRLEFNDGKFSRYAGLVETSKYLQDKQRDLLISAGDLIQGLPLSDSDKGKTMAEVAKFMGYDSIAVGNHEFDYGLDWILQLNKQVSQENHGVKTPFISANIYYRDYSNSQEKPQNYEQSKVGKRVFQPYIIKELSNGIKVAIFALTTPDTVFTSHPRNSQLVEFRDPVSEAEKVIGEIRQQHPGVNFIISSVHLGIGRNNVKWTSEYLARNVKSDLNLIIDGHSHTYVEINKSAAPEKDIYLTQTEAYTKYLGDLDVTLDTRSGKIVEVHQVLRNIDQIEIYNSDYPSKLVSRLKKAFSKENSVVAFSTPQAFEHVSVKEIENTPYAIGRVVATGLGALTANSLAWGFQKEKAWESHSGYEAATIDNSIGLMNGGGLRANLKQGDITREEVLAISPFGNRIVTVRLKGDVLKQALVYGLSRGRSGGFAQLSTNVSYNVKVEKGLSEKSEKDQFIWKPIADSIKINNKAIDENKYYYLTTNDFITAGGDGYKMLDLNAKDAKIELAYEGEKYIDVLINFAKLISDQSKNSSLKSENFEHKIEDFAKGEIFKNQKVEIPSAAETQTLAEPNNKGA</sequence>
<keyword evidence="7" id="KW-1185">Reference proteome</keyword>
<dbReference type="GO" id="GO:0046872">
    <property type="term" value="F:metal ion binding"/>
    <property type="evidence" value="ECO:0007669"/>
    <property type="project" value="InterPro"/>
</dbReference>
<protein>
    <submittedName>
        <fullName evidence="6">5-nucleotidase</fullName>
    </submittedName>
</protein>
<dbReference type="GO" id="GO:0000166">
    <property type="term" value="F:nucleotide binding"/>
    <property type="evidence" value="ECO:0007669"/>
    <property type="project" value="UniProtKB-KW"/>
</dbReference>
<dbReference type="AlphaFoldDB" id="C5J723"/>
<keyword evidence="1 2" id="KW-0732">Signal</keyword>
<evidence type="ECO:0000256" key="1">
    <source>
        <dbReference type="ARBA" id="ARBA00022729"/>
    </source>
</evidence>
<dbReference type="PANTHER" id="PTHR11575:SF24">
    <property type="entry name" value="5'-NUCLEOTIDASE"/>
    <property type="match status" value="1"/>
</dbReference>
<dbReference type="PROSITE" id="PS51257">
    <property type="entry name" value="PROKAR_LIPOPROTEIN"/>
    <property type="match status" value="1"/>
</dbReference>
<dbReference type="PRINTS" id="PR01607">
    <property type="entry name" value="APYRASEFAMLY"/>
</dbReference>
<dbReference type="GO" id="GO:0016788">
    <property type="term" value="F:hydrolase activity, acting on ester bonds"/>
    <property type="evidence" value="ECO:0007669"/>
    <property type="project" value="InterPro"/>
</dbReference>
<dbReference type="SUPFAM" id="SSF56300">
    <property type="entry name" value="Metallo-dependent phosphatases"/>
    <property type="match status" value="1"/>
</dbReference>
<dbReference type="InterPro" id="IPR008334">
    <property type="entry name" value="5'-Nucleotdase_C"/>
</dbReference>
<keyword evidence="3" id="KW-0175">Coiled coil</keyword>
<dbReference type="PANTHER" id="PTHR11575">
    <property type="entry name" value="5'-NUCLEOTIDASE-RELATED"/>
    <property type="match status" value="1"/>
</dbReference>
<dbReference type="InterPro" id="IPR004843">
    <property type="entry name" value="Calcineurin-like_PHP"/>
</dbReference>
<feature type="domain" description="5'-Nucleotidase C-terminal" evidence="5">
    <location>
        <begin position="460"/>
        <end position="620"/>
    </location>
</feature>
<dbReference type="GO" id="GO:0030288">
    <property type="term" value="C:outer membrane-bounded periplasmic space"/>
    <property type="evidence" value="ECO:0007669"/>
    <property type="project" value="TreeGrafter"/>
</dbReference>
<evidence type="ECO:0000256" key="3">
    <source>
        <dbReference type="SAM" id="Coils"/>
    </source>
</evidence>
<dbReference type="PROSITE" id="PS00786">
    <property type="entry name" value="5_NUCLEOTIDASE_2"/>
    <property type="match status" value="1"/>
</dbReference>
<reference evidence="7" key="1">
    <citation type="journal article" date="2009" name="BMC Bioinformatics">
        <title>The Mycoplasma conjunctivae genome sequencing, annotation and analysis.</title>
        <authorList>
            <person name="Calderon-Copete S.P."/>
            <person name="Wigger G."/>
            <person name="Wunderlin C."/>
            <person name="Schmidheini T."/>
            <person name="Frey J."/>
            <person name="Quail M.A."/>
            <person name="Falquet L."/>
        </authorList>
    </citation>
    <scope>NUCLEOTIDE SEQUENCE [LARGE SCALE GENOMIC DNA]</scope>
    <source>
        <strain evidence="7">ATCC 25834 / NCTC 10147 / HRC/581</strain>
    </source>
</reference>